<gene>
    <name evidence="1" type="primary">ORF126667</name>
</gene>
<accession>A0A0B7AL43</accession>
<protein>
    <submittedName>
        <fullName evidence="1">Uncharacterized protein</fullName>
    </submittedName>
</protein>
<evidence type="ECO:0000313" key="1">
    <source>
        <dbReference type="EMBL" id="CEK81558.1"/>
    </source>
</evidence>
<name>A0A0B7AL43_9EUPU</name>
<dbReference type="EMBL" id="HACG01034693">
    <property type="protein sequence ID" value="CEK81558.1"/>
    <property type="molecule type" value="Transcribed_RNA"/>
</dbReference>
<dbReference type="AlphaFoldDB" id="A0A0B7AL43"/>
<organism evidence="1">
    <name type="scientific">Arion vulgaris</name>
    <dbReference type="NCBI Taxonomy" id="1028688"/>
    <lineage>
        <taxon>Eukaryota</taxon>
        <taxon>Metazoa</taxon>
        <taxon>Spiralia</taxon>
        <taxon>Lophotrochozoa</taxon>
        <taxon>Mollusca</taxon>
        <taxon>Gastropoda</taxon>
        <taxon>Heterobranchia</taxon>
        <taxon>Euthyneura</taxon>
        <taxon>Panpulmonata</taxon>
        <taxon>Eupulmonata</taxon>
        <taxon>Stylommatophora</taxon>
        <taxon>Helicina</taxon>
        <taxon>Arionoidea</taxon>
        <taxon>Arionidae</taxon>
        <taxon>Arion</taxon>
    </lineage>
</organism>
<proteinExistence type="predicted"/>
<reference evidence="1" key="1">
    <citation type="submission" date="2014-12" db="EMBL/GenBank/DDBJ databases">
        <title>Insight into the proteome of Arion vulgaris.</title>
        <authorList>
            <person name="Aradska J."/>
            <person name="Bulat T."/>
            <person name="Smidak R."/>
            <person name="Sarate P."/>
            <person name="Gangsoo J."/>
            <person name="Sialana F."/>
            <person name="Bilban M."/>
            <person name="Lubec G."/>
        </authorList>
    </citation>
    <scope>NUCLEOTIDE SEQUENCE</scope>
    <source>
        <tissue evidence="1">Skin</tissue>
    </source>
</reference>
<sequence>LTRMPCYRLPQRVALKKYNVYRAKEDHAKDEVTTSRTALRNAEFPYMAPSVCRNAESVAQTP</sequence>
<feature type="non-terminal residue" evidence="1">
    <location>
        <position position="1"/>
    </location>
</feature>